<organism evidence="6 7">
    <name type="scientific">Streptomyces dangxiongensis</name>
    <dbReference type="NCBI Taxonomy" id="1442032"/>
    <lineage>
        <taxon>Bacteria</taxon>
        <taxon>Bacillati</taxon>
        <taxon>Actinomycetota</taxon>
        <taxon>Actinomycetes</taxon>
        <taxon>Kitasatosporales</taxon>
        <taxon>Streptomycetaceae</taxon>
        <taxon>Streptomyces</taxon>
    </lineage>
</organism>
<feature type="domain" description="HTH araC/xylS-type" evidence="5">
    <location>
        <begin position="228"/>
        <end position="329"/>
    </location>
</feature>
<dbReference type="GO" id="GO:0003700">
    <property type="term" value="F:DNA-binding transcription factor activity"/>
    <property type="evidence" value="ECO:0007669"/>
    <property type="project" value="InterPro"/>
</dbReference>
<evidence type="ECO:0000256" key="2">
    <source>
        <dbReference type="ARBA" id="ARBA00023125"/>
    </source>
</evidence>
<gene>
    <name evidence="6" type="ORF">D9753_02075</name>
</gene>
<evidence type="ECO:0000313" key="6">
    <source>
        <dbReference type="EMBL" id="AYN37941.1"/>
    </source>
</evidence>
<dbReference type="PROSITE" id="PS01124">
    <property type="entry name" value="HTH_ARAC_FAMILY_2"/>
    <property type="match status" value="1"/>
</dbReference>
<evidence type="ECO:0000313" key="7">
    <source>
        <dbReference type="Proteomes" id="UP000268329"/>
    </source>
</evidence>
<dbReference type="AlphaFoldDB" id="A0A3G2J8D9"/>
<evidence type="ECO:0000256" key="1">
    <source>
        <dbReference type="ARBA" id="ARBA00023015"/>
    </source>
</evidence>
<evidence type="ECO:0000256" key="3">
    <source>
        <dbReference type="ARBA" id="ARBA00023163"/>
    </source>
</evidence>
<dbReference type="PANTHER" id="PTHR46796:SF6">
    <property type="entry name" value="ARAC SUBFAMILY"/>
    <property type="match status" value="1"/>
</dbReference>
<dbReference type="InterPro" id="IPR018060">
    <property type="entry name" value="HTH_AraC"/>
</dbReference>
<dbReference type="InterPro" id="IPR020449">
    <property type="entry name" value="Tscrpt_reg_AraC-type_HTH"/>
</dbReference>
<dbReference type="Gene3D" id="1.10.10.60">
    <property type="entry name" value="Homeodomain-like"/>
    <property type="match status" value="1"/>
</dbReference>
<dbReference type="PANTHER" id="PTHR46796">
    <property type="entry name" value="HTH-TYPE TRANSCRIPTIONAL ACTIVATOR RHAS-RELATED"/>
    <property type="match status" value="1"/>
</dbReference>
<dbReference type="RefSeq" id="WP_121785449.1">
    <property type="nucleotide sequence ID" value="NZ_CP033073.1"/>
</dbReference>
<keyword evidence="7" id="KW-1185">Reference proteome</keyword>
<keyword evidence="1" id="KW-0805">Transcription regulation</keyword>
<keyword evidence="3" id="KW-0804">Transcription</keyword>
<keyword evidence="2" id="KW-0238">DNA-binding</keyword>
<accession>A0A3G2J8D9</accession>
<dbReference type="SUPFAM" id="SSF46689">
    <property type="entry name" value="Homeodomain-like"/>
    <property type="match status" value="1"/>
</dbReference>
<proteinExistence type="predicted"/>
<dbReference type="InterPro" id="IPR009057">
    <property type="entry name" value="Homeodomain-like_sf"/>
</dbReference>
<dbReference type="EMBL" id="CP033073">
    <property type="protein sequence ID" value="AYN37941.1"/>
    <property type="molecule type" value="Genomic_DNA"/>
</dbReference>
<protein>
    <submittedName>
        <fullName evidence="6">Helix-turn-helix domain-containing protein</fullName>
    </submittedName>
</protein>
<reference evidence="6 7" key="1">
    <citation type="submission" date="2018-10" db="EMBL/GenBank/DDBJ databases">
        <title>The genome of Streptomyces dangxiongensis Z022.</title>
        <authorList>
            <person name="Zhang B."/>
        </authorList>
    </citation>
    <scope>NUCLEOTIDE SEQUENCE [LARGE SCALE GENOMIC DNA]</scope>
    <source>
        <strain evidence="6 7">Z022</strain>
    </source>
</reference>
<dbReference type="InterPro" id="IPR035418">
    <property type="entry name" value="AraC-bd_2"/>
</dbReference>
<dbReference type="GO" id="GO:0043565">
    <property type="term" value="F:sequence-specific DNA binding"/>
    <property type="evidence" value="ECO:0007669"/>
    <property type="project" value="InterPro"/>
</dbReference>
<name>A0A3G2J8D9_9ACTN</name>
<feature type="compositionally biased region" description="Pro residues" evidence="4">
    <location>
        <begin position="344"/>
        <end position="359"/>
    </location>
</feature>
<sequence>MSPHSLAPAPAPGDRLPGTLYATDAIPLHLRRTYWREALSRTFAELDITVPDDRCAGTLRTSRLGHVRVATVDSGPLRVRRTPAPTAPASDEHLVVKLLVRGTASVEQDGRAAELRPGDIVICDMARPLRADFATPFQTKSLVFPRRLPDLGEAGLRRLTARPVHPGTPLGTLLLPLLTTLVDTAETYPRALGDAQARHVLDLLGVLAADRLGQEPSGTPDAARVLLPRIRIFIDDQLADPDLAPDVIARAHHISVRYLHRLFQAEDVTVSRWIQRRRLQRCRRELARREAAGHTIAAVAHRWGFTSAAHFSRVFRAAYGMSPAEWRDAAAHTPRTAPGALPQAPTPPYRHILPPPGPRPVLTGETDRTAA</sequence>
<dbReference type="PRINTS" id="PR00032">
    <property type="entry name" value="HTHARAC"/>
</dbReference>
<dbReference type="Pfam" id="PF12833">
    <property type="entry name" value="HTH_18"/>
    <property type="match status" value="1"/>
</dbReference>
<dbReference type="InterPro" id="IPR050204">
    <property type="entry name" value="AraC_XylS_family_regulators"/>
</dbReference>
<dbReference type="OrthoDB" id="9799345at2"/>
<feature type="region of interest" description="Disordered" evidence="4">
    <location>
        <begin position="330"/>
        <end position="371"/>
    </location>
</feature>
<dbReference type="KEGG" id="sdd:D9753_02075"/>
<evidence type="ECO:0000259" key="5">
    <source>
        <dbReference type="PROSITE" id="PS01124"/>
    </source>
</evidence>
<dbReference type="Proteomes" id="UP000268329">
    <property type="component" value="Chromosome"/>
</dbReference>
<dbReference type="SMART" id="SM00342">
    <property type="entry name" value="HTH_ARAC"/>
    <property type="match status" value="1"/>
</dbReference>
<dbReference type="Pfam" id="PF14525">
    <property type="entry name" value="AraC_binding_2"/>
    <property type="match status" value="1"/>
</dbReference>
<evidence type="ECO:0000256" key="4">
    <source>
        <dbReference type="SAM" id="MobiDB-lite"/>
    </source>
</evidence>